<accession>A0A8H7ZZM6</accession>
<feature type="non-terminal residue" evidence="2">
    <location>
        <position position="219"/>
    </location>
</feature>
<dbReference type="AlphaFoldDB" id="A0A8H7ZZM6"/>
<evidence type="ECO:0000313" key="2">
    <source>
        <dbReference type="EMBL" id="KAG5462342.1"/>
    </source>
</evidence>
<organism evidence="2 3">
    <name type="scientific">Olpidium bornovanus</name>
    <dbReference type="NCBI Taxonomy" id="278681"/>
    <lineage>
        <taxon>Eukaryota</taxon>
        <taxon>Fungi</taxon>
        <taxon>Fungi incertae sedis</taxon>
        <taxon>Olpidiomycota</taxon>
        <taxon>Olpidiomycotina</taxon>
        <taxon>Olpidiomycetes</taxon>
        <taxon>Olpidiales</taxon>
        <taxon>Olpidiaceae</taxon>
        <taxon>Olpidium</taxon>
    </lineage>
</organism>
<protein>
    <submittedName>
        <fullName evidence="2">Uncharacterized protein</fullName>
    </submittedName>
</protein>
<sequence>MLGHAHDAGGEGVGARFEPGEEKGDRLVGDVLLRELVRVEEVVHEVLPAFGLIRRAAPLFLLQDGSHRAHDGVPGRLHGRRGAAREGPQRLRDVQAPSHHPEDAVVGLELVVHRRRGPERAPVPAVARGERPDAAEAVGEDDVAQDVQGGARGGNADVDDGGVAARGRGDRVGEGGPLVDEFVADEIRRLRGVGEVGRPEARLEGFPMRLPEVVAARTE</sequence>
<reference evidence="2 3" key="1">
    <citation type="journal article" name="Sci. Rep.">
        <title>Genome-scale phylogenetic analyses confirm Olpidium as the closest living zoosporic fungus to the non-flagellated, terrestrial fungi.</title>
        <authorList>
            <person name="Chang Y."/>
            <person name="Rochon D."/>
            <person name="Sekimoto S."/>
            <person name="Wang Y."/>
            <person name="Chovatia M."/>
            <person name="Sandor L."/>
            <person name="Salamov A."/>
            <person name="Grigoriev I.V."/>
            <person name="Stajich J.E."/>
            <person name="Spatafora J.W."/>
        </authorList>
    </citation>
    <scope>NUCLEOTIDE SEQUENCE [LARGE SCALE GENOMIC DNA]</scope>
    <source>
        <strain evidence="2">S191</strain>
    </source>
</reference>
<evidence type="ECO:0000313" key="3">
    <source>
        <dbReference type="Proteomes" id="UP000673691"/>
    </source>
</evidence>
<dbReference type="EMBL" id="JAEFCI010002277">
    <property type="protein sequence ID" value="KAG5462342.1"/>
    <property type="molecule type" value="Genomic_DNA"/>
</dbReference>
<feature type="region of interest" description="Disordered" evidence="1">
    <location>
        <begin position="146"/>
        <end position="172"/>
    </location>
</feature>
<dbReference type="Proteomes" id="UP000673691">
    <property type="component" value="Unassembled WGS sequence"/>
</dbReference>
<gene>
    <name evidence="2" type="ORF">BJ554DRAFT_5344</name>
</gene>
<feature type="region of interest" description="Disordered" evidence="1">
    <location>
        <begin position="1"/>
        <end position="21"/>
    </location>
</feature>
<proteinExistence type="predicted"/>
<keyword evidence="3" id="KW-1185">Reference proteome</keyword>
<comment type="caution">
    <text evidence="2">The sequence shown here is derived from an EMBL/GenBank/DDBJ whole genome shotgun (WGS) entry which is preliminary data.</text>
</comment>
<feature type="region of interest" description="Disordered" evidence="1">
    <location>
        <begin position="71"/>
        <end position="100"/>
    </location>
</feature>
<evidence type="ECO:0000256" key="1">
    <source>
        <dbReference type="SAM" id="MobiDB-lite"/>
    </source>
</evidence>
<feature type="compositionally biased region" description="Basic and acidic residues" evidence="1">
    <location>
        <begin position="83"/>
        <end position="100"/>
    </location>
</feature>
<name>A0A8H7ZZM6_9FUNG</name>